<dbReference type="KEGG" id="gak:X907_1750"/>
<dbReference type="Proteomes" id="UP000286954">
    <property type="component" value="Chromosome"/>
</dbReference>
<dbReference type="InterPro" id="IPR001789">
    <property type="entry name" value="Sig_transdc_resp-reg_receiver"/>
</dbReference>
<dbReference type="RefSeq" id="WP_233352267.1">
    <property type="nucleotide sequence ID" value="NZ_BMFB01000003.1"/>
</dbReference>
<sequence length="334" mass="37027">MGGAMRNIDYRRASVLLFDPVGINLRNTRYALHEIGFREISCLGSINEFKRRLEDTSPDLIIAELVNNENELLRAVRAVRAGELGRNPFVVFAFTSWVRDSHVMKQAIDSGVDDVIIRPFSTAFVEERIRTLVKARKPFVVTSDYIGPDRRKDIDRGIGAGNRVDAPNTLQVVTEGDESAIDEANRWIAEARRTVETERIRRLCMRLTVGVEVGLRELSSGNVAVLDLEDLARTAKELRLRLARQSAGEASRIAFALYQVCEELLGEGGFTMANLNLIKELAMGVLTAFAGGDSVATSVKEIEATVEALRRRLAPARQLESGKSKEAELQRAAS</sequence>
<gene>
    <name evidence="2" type="ORF">X907_1750</name>
</gene>
<reference evidence="2 3" key="1">
    <citation type="submission" date="2016-12" db="EMBL/GenBank/DDBJ databases">
        <title>The genome of dimorphic prosthecate Glycocaulis alkaliphilus 6b-8t, isolated from crude oil dictates its adaptability in petroleum environments.</title>
        <authorList>
            <person name="Wu X.-L."/>
            <person name="Geng S."/>
        </authorList>
    </citation>
    <scope>NUCLEOTIDE SEQUENCE [LARGE SCALE GENOMIC DNA]</scope>
    <source>
        <strain evidence="2 3">6B-8</strain>
    </source>
</reference>
<proteinExistence type="predicted"/>
<dbReference type="PROSITE" id="PS50110">
    <property type="entry name" value="RESPONSE_REGULATORY"/>
    <property type="match status" value="1"/>
</dbReference>
<evidence type="ECO:0000313" key="2">
    <source>
        <dbReference type="EMBL" id="AZU04281.1"/>
    </source>
</evidence>
<organism evidence="2 3">
    <name type="scientific">Glycocaulis alkaliphilus</name>
    <dbReference type="NCBI Taxonomy" id="1434191"/>
    <lineage>
        <taxon>Bacteria</taxon>
        <taxon>Pseudomonadati</taxon>
        <taxon>Pseudomonadota</taxon>
        <taxon>Alphaproteobacteria</taxon>
        <taxon>Maricaulales</taxon>
        <taxon>Maricaulaceae</taxon>
        <taxon>Glycocaulis</taxon>
    </lineage>
</organism>
<evidence type="ECO:0000313" key="3">
    <source>
        <dbReference type="Proteomes" id="UP000286954"/>
    </source>
</evidence>
<dbReference type="SUPFAM" id="SSF52172">
    <property type="entry name" value="CheY-like"/>
    <property type="match status" value="1"/>
</dbReference>
<dbReference type="AlphaFoldDB" id="A0A3T0EA55"/>
<accession>A0A3T0EA55</accession>
<evidence type="ECO:0000256" key="1">
    <source>
        <dbReference type="PROSITE-ProRule" id="PRU00169"/>
    </source>
</evidence>
<keyword evidence="3" id="KW-1185">Reference proteome</keyword>
<dbReference type="Gene3D" id="3.40.50.2300">
    <property type="match status" value="1"/>
</dbReference>
<dbReference type="EMBL" id="CP018911">
    <property type="protein sequence ID" value="AZU04281.1"/>
    <property type="molecule type" value="Genomic_DNA"/>
</dbReference>
<protein>
    <submittedName>
        <fullName evidence="2">Response regulator receiver protein</fullName>
    </submittedName>
</protein>
<name>A0A3T0EA55_9PROT</name>
<comment type="caution">
    <text evidence="1">Lacks conserved residue(s) required for the propagation of feature annotation.</text>
</comment>
<dbReference type="GO" id="GO:0000160">
    <property type="term" value="P:phosphorelay signal transduction system"/>
    <property type="evidence" value="ECO:0007669"/>
    <property type="project" value="InterPro"/>
</dbReference>
<dbReference type="InterPro" id="IPR011006">
    <property type="entry name" value="CheY-like_superfamily"/>
</dbReference>